<organism evidence="1 2">
    <name type="scientific">Rhizobium deserti</name>
    <dbReference type="NCBI Taxonomy" id="2547961"/>
    <lineage>
        <taxon>Bacteria</taxon>
        <taxon>Pseudomonadati</taxon>
        <taxon>Pseudomonadota</taxon>
        <taxon>Alphaproteobacteria</taxon>
        <taxon>Hyphomicrobiales</taxon>
        <taxon>Rhizobiaceae</taxon>
        <taxon>Rhizobium/Agrobacterium group</taxon>
        <taxon>Rhizobium</taxon>
    </lineage>
</organism>
<accession>A0A4V3APF2</accession>
<comment type="caution">
    <text evidence="1">The sequence shown here is derived from an EMBL/GenBank/DDBJ whole genome shotgun (WGS) entry which is preliminary data.</text>
</comment>
<sequence>MALADPTFAAIRFGYGLRPGDAMPADADGLLDQVKQGVSKKPRFPREGIVGRRETATRVISLRAAEAKAARDGKPNETIRRQTQREAQAIYRQDAVARLAQAVNSPLGFFERLASFWTDHFSTSALKSLPMRMVVPLHEAEAIRPHLGGSFSRLLAAAVLHPAMLIYLDQVQSVGPDSVAGQRAGRGLNENLARELLELHTLGAGSGYGQDDVRAAALILTGLSVDNRSLDVVHRPRFAEGGAISLLGRTYGDDEGAGQDHVLMLEDLAAHPKTAEHICRKLLSHFISDTPPPDMLAPMVAAWTASGGNLTEVYRAMLQQPRAWSDPGQKIKRPFEFIASGFRALDLPEGNFATLLRDMENSEAADGPMGKAIDMASSATAREEAKQRAATANALTLAALQRMGQPIWQPPSPAGFADDASAWLTASQLSERIAWSQKVARTFAGKLEPSQFLEAALGDAATPQTRNIISQAPNKVHGITMVLASPEFNRR</sequence>
<proteinExistence type="predicted"/>
<dbReference type="EMBL" id="SMTL01000002">
    <property type="protein sequence ID" value="TDK36735.1"/>
    <property type="molecule type" value="Genomic_DNA"/>
</dbReference>
<dbReference type="OrthoDB" id="9772295at2"/>
<dbReference type="Proteomes" id="UP000295238">
    <property type="component" value="Unassembled WGS sequence"/>
</dbReference>
<evidence type="ECO:0000313" key="1">
    <source>
        <dbReference type="EMBL" id="TDK36735.1"/>
    </source>
</evidence>
<keyword evidence="2" id="KW-1185">Reference proteome</keyword>
<dbReference type="AlphaFoldDB" id="A0A4V3APF2"/>
<dbReference type="RefSeq" id="WP_133315457.1">
    <property type="nucleotide sequence ID" value="NZ_SMTL01000002.1"/>
</dbReference>
<reference evidence="1 2" key="1">
    <citation type="submission" date="2019-03" db="EMBL/GenBank/DDBJ databases">
        <title>Rhizobium sp. nov., an bacterium isolated from biocrust in Mu Us Desert.</title>
        <authorList>
            <person name="Lixiong L."/>
        </authorList>
    </citation>
    <scope>NUCLEOTIDE SEQUENCE [LARGE SCALE GENOMIC DNA]</scope>
    <source>
        <strain evidence="1 2">SPY-1</strain>
    </source>
</reference>
<evidence type="ECO:0000313" key="2">
    <source>
        <dbReference type="Proteomes" id="UP000295238"/>
    </source>
</evidence>
<dbReference type="Pfam" id="PF08811">
    <property type="entry name" value="DUF1800"/>
    <property type="match status" value="1"/>
</dbReference>
<protein>
    <submittedName>
        <fullName evidence="1">DUF1800 domain-containing protein</fullName>
    </submittedName>
</protein>
<name>A0A4V3APF2_9HYPH</name>
<dbReference type="InterPro" id="IPR014917">
    <property type="entry name" value="DUF1800"/>
</dbReference>
<gene>
    <name evidence="1" type="ORF">E2F50_07375</name>
</gene>